<reference evidence="1" key="1">
    <citation type="submission" date="2017-06" db="EMBL/GenBank/DDBJ databases">
        <title>Complete sequence of Enterobacter cloacae A1137.</title>
        <authorList>
            <person name="Zhan Z."/>
            <person name="Feng J."/>
            <person name="Jiang X."/>
            <person name="Liang Q."/>
            <person name="Liang L."/>
            <person name="Yuan M."/>
            <person name="Fang H."/>
            <person name="Li P."/>
            <person name="Zhou D."/>
        </authorList>
    </citation>
    <scope>NUCLEOTIDE SEQUENCE</scope>
    <source>
        <strain evidence="1">A1137</strain>
        <plasmid evidence="1">pA1137</plasmid>
    </source>
</reference>
<dbReference type="EMBL" id="MF190369">
    <property type="protein sequence ID" value="ASY91327.1"/>
    <property type="molecule type" value="Genomic_DNA"/>
</dbReference>
<protein>
    <recommendedName>
        <fullName evidence="2">Dopa decarboxylase protein remnant</fullName>
    </recommendedName>
</protein>
<organism evidence="1">
    <name type="scientific">Enterobacter cloacae</name>
    <dbReference type="NCBI Taxonomy" id="550"/>
    <lineage>
        <taxon>Bacteria</taxon>
        <taxon>Pseudomonadati</taxon>
        <taxon>Pseudomonadota</taxon>
        <taxon>Gammaproteobacteria</taxon>
        <taxon>Enterobacterales</taxon>
        <taxon>Enterobacteriaceae</taxon>
        <taxon>Enterobacter</taxon>
        <taxon>Enterobacter cloacae complex</taxon>
    </lineage>
</organism>
<geneLocation type="plasmid" evidence="1">
    <name>pA1137</name>
</geneLocation>
<proteinExistence type="predicted"/>
<evidence type="ECO:0008006" key="2">
    <source>
        <dbReference type="Google" id="ProtNLM"/>
    </source>
</evidence>
<dbReference type="AlphaFoldDB" id="A0A286NCJ4"/>
<sequence length="166" mass="18835">MRGTAKTLVSALLLPPRRCSFALCRQGTHREMDKPPDRRKSRMNTQNVNVKTATKESSERWVKTSSLRTDGFVRNIHSRNPFDVIRADVVLARMEIQANRGCGLHYEIYESRLLGMAMHYLAELPLKDRPAFMGAAAKRGYMLTTAEEERADGECADLMIELAADY</sequence>
<accession>A0A286NCJ4</accession>
<evidence type="ECO:0000313" key="1">
    <source>
        <dbReference type="EMBL" id="ASY91327.1"/>
    </source>
</evidence>
<keyword evidence="1" id="KW-0614">Plasmid</keyword>
<name>A0A286NCJ4_ENTCL</name>